<feature type="domain" description="HYR" evidence="9">
    <location>
        <begin position="536"/>
        <end position="620"/>
    </location>
</feature>
<dbReference type="PROSITE" id="PS01187">
    <property type="entry name" value="EGF_CA"/>
    <property type="match status" value="1"/>
</dbReference>
<dbReference type="InterPro" id="IPR049883">
    <property type="entry name" value="NOTCH1_EGF-like"/>
</dbReference>
<reference evidence="11" key="1">
    <citation type="submission" date="2014-11" db="EMBL/GenBank/DDBJ databases">
        <authorList>
            <person name="Otto D Thomas"/>
            <person name="Naeem Raeece"/>
        </authorList>
    </citation>
    <scope>NUCLEOTIDE SEQUENCE</scope>
</reference>
<feature type="domain" description="EGF-like" evidence="8">
    <location>
        <begin position="56"/>
        <end position="100"/>
    </location>
</feature>
<evidence type="ECO:0008006" key="12">
    <source>
        <dbReference type="Google" id="ProtNLM"/>
    </source>
</evidence>
<dbReference type="InterPro" id="IPR003410">
    <property type="entry name" value="HYR_dom"/>
</dbReference>
<dbReference type="PROSITE" id="PS50026">
    <property type="entry name" value="EGF_3"/>
    <property type="match status" value="2"/>
</dbReference>
<dbReference type="InterPro" id="IPR013783">
    <property type="entry name" value="Ig-like_fold"/>
</dbReference>
<comment type="caution">
    <text evidence="7">Lacks conserved residue(s) required for the propagation of feature annotation.</text>
</comment>
<dbReference type="InterPro" id="IPR000152">
    <property type="entry name" value="EGF-type_Asp/Asn_hydroxyl_site"/>
</dbReference>
<dbReference type="InterPro" id="IPR000436">
    <property type="entry name" value="Sushi_SCR_CCP_dom"/>
</dbReference>
<dbReference type="Gene3D" id="2.60.40.10">
    <property type="entry name" value="Immunoglobulins"/>
    <property type="match status" value="1"/>
</dbReference>
<evidence type="ECO:0000256" key="7">
    <source>
        <dbReference type="PROSITE-ProRule" id="PRU00076"/>
    </source>
</evidence>
<sequence>MGIVAGLPNGTECTNIDEYAMSVNDCDPIAACNDTFGSFFCICGPGLFGPGTFCADSNECQVELDNCATQPEATCNNTVGSFVCTCPQGYGTSDNGVTCTDANECSSSTHNCDIHASCTNTDGSFYCTCNTGYGGSGIFCIESLHVPCGSSTAFRRTVVNGVLPDVCLFQTSSQASVLRLNMPNPFLDTGISVSNLANDTCRGTVSDDGAGCASNNLASTINLQGLPGEFYNIRAAGTGGTVQVDVSVDCVYQMNFTLGSDDICDHNECAQAIHTCSIRFNHTSGGVESTAACTDTVGSFQCACLLGFEDRIGDGSFCDAVLCANQPTIASPGWLQFTNPTIMATTGAEATFKCPSGFSANTGGGPATVKCEGVIQLTAAFPASSASCPSVKCSGVAPIVPVGGTMTPSSPPNGFWQPLNSVTFTCNDGYLEAGSQTVMCSGVDGADPPQAIWQDDSATSGCEAIACSGEAPTAPTYGTMSPSSPPNGDGWVTGDSVTFACPSPLVLVGDTGKTCSAVPLKKEARWNDYTITPKCKDKEVPTILCPRDIDRKQVLQDLLPVTYPTNPIVFDNVDNPKSVSLSYSTPSGSGFKPGQTTVTMTATDSSGNSASCTFVVRVEACPYGSQRVAENAPCICRAGFWKDLRGIAFEERQRMNRTKTFPVYNDCIQNSQSPQDSTHPSACACSEKFYFVPPDNAEERPDSIEEYSF</sequence>
<dbReference type="PROSITE" id="PS01186">
    <property type="entry name" value="EGF_2"/>
    <property type="match status" value="2"/>
</dbReference>
<dbReference type="Pfam" id="PF12947">
    <property type="entry name" value="EGF_3"/>
    <property type="match status" value="1"/>
</dbReference>
<evidence type="ECO:0000259" key="10">
    <source>
        <dbReference type="PROSITE" id="PS50923"/>
    </source>
</evidence>
<evidence type="ECO:0000313" key="11">
    <source>
        <dbReference type="EMBL" id="CEM47583.1"/>
    </source>
</evidence>
<dbReference type="GO" id="GO:0005509">
    <property type="term" value="F:calcium ion binding"/>
    <property type="evidence" value="ECO:0007669"/>
    <property type="project" value="InterPro"/>
</dbReference>
<keyword evidence="4" id="KW-0106">Calcium</keyword>
<keyword evidence="2" id="KW-0732">Signal</keyword>
<gene>
    <name evidence="11" type="ORF">Cvel_8408</name>
</gene>
<protein>
    <recommendedName>
        <fullName evidence="12">HYR domain-containing protein</fullName>
    </recommendedName>
</protein>
<dbReference type="Pfam" id="PF07645">
    <property type="entry name" value="EGF_CA"/>
    <property type="match status" value="2"/>
</dbReference>
<dbReference type="Gene3D" id="2.10.70.10">
    <property type="entry name" value="Complement Module, domain 1"/>
    <property type="match status" value="1"/>
</dbReference>
<name>A0A0G4HT86_9ALVE</name>
<feature type="disulfide bond" evidence="7">
    <location>
        <begin position="67"/>
        <end position="84"/>
    </location>
</feature>
<dbReference type="EMBL" id="CDMZ01003787">
    <property type="protein sequence ID" value="CEM47583.1"/>
    <property type="molecule type" value="Genomic_DNA"/>
</dbReference>
<dbReference type="InterPro" id="IPR001881">
    <property type="entry name" value="EGF-like_Ca-bd_dom"/>
</dbReference>
<dbReference type="PROSITE" id="PS00010">
    <property type="entry name" value="ASX_HYDROXYL"/>
    <property type="match status" value="3"/>
</dbReference>
<dbReference type="InterPro" id="IPR018097">
    <property type="entry name" value="EGF_Ca-bd_CS"/>
</dbReference>
<feature type="domain" description="Sushi" evidence="10">
    <location>
        <begin position="465"/>
        <end position="537"/>
    </location>
</feature>
<dbReference type="Gene3D" id="2.10.25.10">
    <property type="entry name" value="Laminin"/>
    <property type="match status" value="4"/>
</dbReference>
<dbReference type="SUPFAM" id="SSF57184">
    <property type="entry name" value="Growth factor receptor domain"/>
    <property type="match status" value="1"/>
</dbReference>
<keyword evidence="3" id="KW-0677">Repeat</keyword>
<keyword evidence="5 7" id="KW-1015">Disulfide bond</keyword>
<dbReference type="InterPro" id="IPR000742">
    <property type="entry name" value="EGF"/>
</dbReference>
<dbReference type="PROSITE" id="PS50923">
    <property type="entry name" value="SUSHI"/>
    <property type="match status" value="1"/>
</dbReference>
<evidence type="ECO:0000256" key="2">
    <source>
        <dbReference type="ARBA" id="ARBA00022729"/>
    </source>
</evidence>
<dbReference type="SMART" id="SM00179">
    <property type="entry name" value="EGF_CA"/>
    <property type="match status" value="4"/>
</dbReference>
<dbReference type="PANTHER" id="PTHR24039">
    <property type="entry name" value="FIBRILLIN-RELATED"/>
    <property type="match status" value="1"/>
</dbReference>
<evidence type="ECO:0000259" key="9">
    <source>
        <dbReference type="PROSITE" id="PS50825"/>
    </source>
</evidence>
<organism evidence="11">
    <name type="scientific">Chromera velia CCMP2878</name>
    <dbReference type="NCBI Taxonomy" id="1169474"/>
    <lineage>
        <taxon>Eukaryota</taxon>
        <taxon>Sar</taxon>
        <taxon>Alveolata</taxon>
        <taxon>Colpodellida</taxon>
        <taxon>Chromeraceae</taxon>
        <taxon>Chromera</taxon>
    </lineage>
</organism>
<evidence type="ECO:0000259" key="8">
    <source>
        <dbReference type="PROSITE" id="PS50026"/>
    </source>
</evidence>
<dbReference type="PROSITE" id="PS50825">
    <property type="entry name" value="HYR"/>
    <property type="match status" value="1"/>
</dbReference>
<evidence type="ECO:0000256" key="6">
    <source>
        <dbReference type="ARBA" id="ARBA00023180"/>
    </source>
</evidence>
<accession>A0A0G4HT86</accession>
<dbReference type="PhylomeDB" id="A0A0G4HT86"/>
<proteinExistence type="predicted"/>
<dbReference type="InterPro" id="IPR009030">
    <property type="entry name" value="Growth_fac_rcpt_cys_sf"/>
</dbReference>
<evidence type="ECO:0000256" key="5">
    <source>
        <dbReference type="ARBA" id="ARBA00023157"/>
    </source>
</evidence>
<dbReference type="CDD" id="cd00054">
    <property type="entry name" value="EGF_CA"/>
    <property type="match status" value="2"/>
</dbReference>
<dbReference type="Pfam" id="PF02494">
    <property type="entry name" value="HYR"/>
    <property type="match status" value="1"/>
</dbReference>
<evidence type="ECO:0000256" key="1">
    <source>
        <dbReference type="ARBA" id="ARBA00022536"/>
    </source>
</evidence>
<dbReference type="InterPro" id="IPR024731">
    <property type="entry name" value="NELL2-like_EGF"/>
</dbReference>
<evidence type="ECO:0000256" key="4">
    <source>
        <dbReference type="ARBA" id="ARBA00022837"/>
    </source>
</evidence>
<dbReference type="FunFam" id="2.10.25.10:FF:000038">
    <property type="entry name" value="Fibrillin 2"/>
    <property type="match status" value="2"/>
</dbReference>
<dbReference type="PANTHER" id="PTHR24039:SF28">
    <property type="entry name" value="EGF-LIKE DOMAIN-CONTAINING PROTEIN"/>
    <property type="match status" value="1"/>
</dbReference>
<dbReference type="AlphaFoldDB" id="A0A0G4HT86"/>
<keyword evidence="6" id="KW-0325">Glycoprotein</keyword>
<feature type="domain" description="EGF-like" evidence="8">
    <location>
        <begin position="101"/>
        <end position="141"/>
    </location>
</feature>
<evidence type="ECO:0000256" key="3">
    <source>
        <dbReference type="ARBA" id="ARBA00022737"/>
    </source>
</evidence>
<dbReference type="SMART" id="SM00181">
    <property type="entry name" value="EGF"/>
    <property type="match status" value="4"/>
</dbReference>
<dbReference type="VEuPathDB" id="CryptoDB:Cvel_8408"/>
<keyword evidence="1 7" id="KW-0245">EGF-like domain</keyword>